<keyword evidence="6" id="KW-0029">Amino-acid transport</keyword>
<dbReference type="GO" id="GO:0055085">
    <property type="term" value="P:transmembrane transport"/>
    <property type="evidence" value="ECO:0007669"/>
    <property type="project" value="InterPro"/>
</dbReference>
<comment type="similarity">
    <text evidence="2">Belongs to the amino acid-polyamine-organocation (APC) superfamily. Amino acid transporter (AAT) (TC 2.A.3.1) family.</text>
</comment>
<keyword evidence="13" id="KW-1185">Reference proteome</keyword>
<evidence type="ECO:0000256" key="4">
    <source>
        <dbReference type="ARBA" id="ARBA00022475"/>
    </source>
</evidence>
<dbReference type="Gene3D" id="1.20.1740.10">
    <property type="entry name" value="Amino acid/polyamine transporter I"/>
    <property type="match status" value="1"/>
</dbReference>
<dbReference type="GO" id="GO:0005886">
    <property type="term" value="C:plasma membrane"/>
    <property type="evidence" value="ECO:0007669"/>
    <property type="project" value="UniProtKB-SubCell"/>
</dbReference>
<dbReference type="GO" id="GO:0006865">
    <property type="term" value="P:amino acid transport"/>
    <property type="evidence" value="ECO:0007669"/>
    <property type="project" value="UniProtKB-KW"/>
</dbReference>
<dbReference type="InterPro" id="IPR004841">
    <property type="entry name" value="AA-permease/SLC12A_dom"/>
</dbReference>
<dbReference type="FunFam" id="1.20.1740.10:FF:000001">
    <property type="entry name" value="Amino acid permease"/>
    <property type="match status" value="1"/>
</dbReference>
<dbReference type="Pfam" id="PF00324">
    <property type="entry name" value="AA_permease"/>
    <property type="match status" value="1"/>
</dbReference>
<dbReference type="Proteomes" id="UP000027986">
    <property type="component" value="Chromosome"/>
</dbReference>
<keyword evidence="4" id="KW-1003">Cell membrane</keyword>
<feature type="transmembrane region" description="Helical" evidence="10">
    <location>
        <begin position="115"/>
        <end position="134"/>
    </location>
</feature>
<feature type="transmembrane region" description="Helical" evidence="10">
    <location>
        <begin position="448"/>
        <end position="470"/>
    </location>
</feature>
<accession>A0A075JEB6</accession>
<dbReference type="HOGENOM" id="CLU_007946_9_0_11"/>
<reference evidence="12 13" key="1">
    <citation type="submission" date="2014-07" db="EMBL/GenBank/DDBJ databases">
        <title>Genome Sequencing of Dermacoccus nishinomiyaensis.</title>
        <authorList>
            <person name="Hong K.W."/>
            <person name="Chan K.G."/>
        </authorList>
    </citation>
    <scope>NUCLEOTIDE SEQUENCE [LARGE SCALE GENOMIC DNA]</scope>
    <source>
        <strain evidence="12 13">M25</strain>
    </source>
</reference>
<dbReference type="EMBL" id="CP008889">
    <property type="protein sequence ID" value="AIF40035.1"/>
    <property type="molecule type" value="Genomic_DNA"/>
</dbReference>
<feature type="transmembrane region" description="Helical" evidence="10">
    <location>
        <begin position="351"/>
        <end position="375"/>
    </location>
</feature>
<evidence type="ECO:0000256" key="6">
    <source>
        <dbReference type="ARBA" id="ARBA00022970"/>
    </source>
</evidence>
<feature type="transmembrane region" description="Helical" evidence="10">
    <location>
        <begin position="418"/>
        <end position="442"/>
    </location>
</feature>
<name>A0A075JEB6_9MICO</name>
<feature type="transmembrane region" description="Helical" evidence="10">
    <location>
        <begin position="35"/>
        <end position="52"/>
    </location>
</feature>
<feature type="domain" description="Amino acid permease/ SLC12A" evidence="11">
    <location>
        <begin position="34"/>
        <end position="474"/>
    </location>
</feature>
<dbReference type="KEGG" id="dni:HX89_02595"/>
<keyword evidence="3" id="KW-0813">Transport</keyword>
<evidence type="ECO:0000256" key="1">
    <source>
        <dbReference type="ARBA" id="ARBA00004651"/>
    </source>
</evidence>
<dbReference type="GeneID" id="41840114"/>
<feature type="region of interest" description="Disordered" evidence="9">
    <location>
        <begin position="1"/>
        <end position="23"/>
    </location>
</feature>
<evidence type="ECO:0000256" key="10">
    <source>
        <dbReference type="SAM" id="Phobius"/>
    </source>
</evidence>
<feature type="transmembrane region" description="Helical" evidence="10">
    <location>
        <begin position="146"/>
        <end position="167"/>
    </location>
</feature>
<feature type="transmembrane region" description="Helical" evidence="10">
    <location>
        <begin position="220"/>
        <end position="240"/>
    </location>
</feature>
<feature type="transmembrane region" description="Helical" evidence="10">
    <location>
        <begin position="64"/>
        <end position="82"/>
    </location>
</feature>
<dbReference type="PANTHER" id="PTHR43495:SF1">
    <property type="entry name" value="L-ASPARAGINE PERMEASE"/>
    <property type="match status" value="1"/>
</dbReference>
<evidence type="ECO:0000313" key="12">
    <source>
        <dbReference type="EMBL" id="AIF40035.1"/>
    </source>
</evidence>
<dbReference type="PIRSF" id="PIRSF006060">
    <property type="entry name" value="AA_transporter"/>
    <property type="match status" value="1"/>
</dbReference>
<proteinExistence type="inferred from homology"/>
<evidence type="ECO:0000256" key="8">
    <source>
        <dbReference type="ARBA" id="ARBA00023136"/>
    </source>
</evidence>
<feature type="transmembrane region" description="Helical" evidence="10">
    <location>
        <begin position="261"/>
        <end position="280"/>
    </location>
</feature>
<dbReference type="eggNOG" id="COG1113">
    <property type="taxonomic scope" value="Bacteria"/>
</dbReference>
<evidence type="ECO:0000256" key="9">
    <source>
        <dbReference type="SAM" id="MobiDB-lite"/>
    </source>
</evidence>
<evidence type="ECO:0000256" key="7">
    <source>
        <dbReference type="ARBA" id="ARBA00022989"/>
    </source>
</evidence>
<dbReference type="AlphaFoldDB" id="A0A075JEB6"/>
<protein>
    <submittedName>
        <fullName evidence="12">L-asparagine permease</fullName>
    </submittedName>
</protein>
<feature type="transmembrane region" description="Helical" evidence="10">
    <location>
        <begin position="179"/>
        <end position="200"/>
    </location>
</feature>
<dbReference type="OrthoDB" id="5297508at2"/>
<keyword evidence="7 10" id="KW-1133">Transmembrane helix</keyword>
<sequence length="491" mass="52087">MSTSADTQNNPAPTAGRPADAGDHGYAKNLKNRHIQMIGIGGAIGTGLFLGAGGRLEKGGPSLLISYAICGVVAMIVVRALGEMVVHRPSSGAFVSYSREFIGEKAAYTAGWMHFIHWATTIVVDCTAIALYFHYWGFFSEHVPQWVIAAIALVVTVAINLVGVKLFGEMEFWFSIIKVTALLGFMALAIYFIVSGHHVGGSAPGLHNITDHGGFFPHGLAPMFMLMQGVIFAYSSMELVGVAAGEAENPLEVMPRAVNSVLWRIIVFYLGSLVLLTLLLPTDEYSSTTSPFVTALAQAGVPHAGGVMNVIVITAAASSMNSGLYSTGRVMRSMAVSGSAPRFLGVMSGRAVPAAGIIATAALGAVGVVINYLWPSEAFEIALNFVSVCIIAVWCLIMLSHLAFVVKSKRGGTPRPAFRLWASPASDIFALLFLVAVVVLLATSDNKGFLTVCVASPIVAIVLVIGWFFVRGKIDPDAFDAEEARLEGHEH</sequence>
<evidence type="ECO:0000313" key="13">
    <source>
        <dbReference type="Proteomes" id="UP000027986"/>
    </source>
</evidence>
<gene>
    <name evidence="12" type="ORF">HX89_02595</name>
</gene>
<dbReference type="RefSeq" id="WP_038566786.1">
    <property type="nucleotide sequence ID" value="NZ_CP008889.1"/>
</dbReference>
<evidence type="ECO:0000256" key="3">
    <source>
        <dbReference type="ARBA" id="ARBA00022448"/>
    </source>
</evidence>
<keyword evidence="8 10" id="KW-0472">Membrane</keyword>
<comment type="subcellular location">
    <subcellularLocation>
        <location evidence="1">Cell membrane</location>
        <topology evidence="1">Multi-pass membrane protein</topology>
    </subcellularLocation>
</comment>
<dbReference type="PROSITE" id="PS00218">
    <property type="entry name" value="AMINO_ACID_PERMEASE_1"/>
    <property type="match status" value="1"/>
</dbReference>
<dbReference type="InterPro" id="IPR004840">
    <property type="entry name" value="Amino_acid_permease_CS"/>
</dbReference>
<feature type="transmembrane region" description="Helical" evidence="10">
    <location>
        <begin position="381"/>
        <end position="406"/>
    </location>
</feature>
<dbReference type="PANTHER" id="PTHR43495">
    <property type="entry name" value="GABA PERMEASE"/>
    <property type="match status" value="1"/>
</dbReference>
<feature type="compositionally biased region" description="Polar residues" evidence="9">
    <location>
        <begin position="1"/>
        <end position="12"/>
    </location>
</feature>
<organism evidence="12 13">
    <name type="scientific">Dermacoccus nishinomiyaensis</name>
    <dbReference type="NCBI Taxonomy" id="1274"/>
    <lineage>
        <taxon>Bacteria</taxon>
        <taxon>Bacillati</taxon>
        <taxon>Actinomycetota</taxon>
        <taxon>Actinomycetes</taxon>
        <taxon>Micrococcales</taxon>
        <taxon>Dermacoccaceae</taxon>
        <taxon>Dermacoccus</taxon>
    </lineage>
</organism>
<evidence type="ECO:0000256" key="2">
    <source>
        <dbReference type="ARBA" id="ARBA00008583"/>
    </source>
</evidence>
<keyword evidence="5 10" id="KW-0812">Transmembrane</keyword>
<evidence type="ECO:0000256" key="5">
    <source>
        <dbReference type="ARBA" id="ARBA00022692"/>
    </source>
</evidence>
<evidence type="ECO:0000259" key="11">
    <source>
        <dbReference type="Pfam" id="PF00324"/>
    </source>
</evidence>